<dbReference type="Proteomes" id="UP000255549">
    <property type="component" value="Unassembled WGS sequence"/>
</dbReference>
<dbReference type="InterPro" id="IPR032465">
    <property type="entry name" value="ACMSD"/>
</dbReference>
<proteinExistence type="predicted"/>
<feature type="domain" description="Amidohydrolase-related" evidence="2">
    <location>
        <begin position="47"/>
        <end position="332"/>
    </location>
</feature>
<keyword evidence="4" id="KW-1185">Reference proteome</keyword>
<organism evidence="3 4">
    <name type="scientific">Staphylococcus intermedius NCTC 11048</name>
    <dbReference type="NCBI Taxonomy" id="1141106"/>
    <lineage>
        <taxon>Bacteria</taxon>
        <taxon>Bacillati</taxon>
        <taxon>Bacillota</taxon>
        <taxon>Bacilli</taxon>
        <taxon>Bacillales</taxon>
        <taxon>Staphylococcaceae</taxon>
        <taxon>Staphylococcus</taxon>
        <taxon>Staphylococcus intermedius group</taxon>
    </lineage>
</organism>
<sequence length="341" mass="38693">MKTITFEEHFVLKEVQEAMSDILQPSPDGVPLKAMLEALESKTGFTNEDDITQHAHRIQFMDTQNVQMQVLSYGNGSPSLVEGDKGIELCRYTNHRLKQYIDAHPDRFLGFATLPIHSPDAAAQELKYCVEELGFKGALIFGHPKGHFLDDAQFDVIFETAASLHVPIYLHPAPISDDAYQAYFKSENYPDATAASFASFGYGWHMDVGIHAIRLILSGVFDRHPQLKMIIGHWGEFTPFFYERMDDTIHAPHLKHALSDYFKNHFYITPSGMLTRPQFEMVKNAVGIDHILYSADYPYIQPQNLGTFLDELGLNEEEKEKISYKNAEKLLNISTNIKGGF</sequence>
<evidence type="ECO:0000256" key="1">
    <source>
        <dbReference type="ARBA" id="ARBA00023239"/>
    </source>
</evidence>
<dbReference type="GO" id="GO:0005829">
    <property type="term" value="C:cytosol"/>
    <property type="evidence" value="ECO:0007669"/>
    <property type="project" value="TreeGrafter"/>
</dbReference>
<gene>
    <name evidence="3" type="ORF">NCTC11048_00514</name>
</gene>
<dbReference type="Pfam" id="PF04909">
    <property type="entry name" value="Amidohydro_2"/>
    <property type="match status" value="1"/>
</dbReference>
<name>A0A380G5A7_STAIN</name>
<dbReference type="Gene3D" id="3.20.20.140">
    <property type="entry name" value="Metal-dependent hydrolases"/>
    <property type="match status" value="1"/>
</dbReference>
<dbReference type="GO" id="GO:0016787">
    <property type="term" value="F:hydrolase activity"/>
    <property type="evidence" value="ECO:0007669"/>
    <property type="project" value="UniProtKB-KW"/>
</dbReference>
<keyword evidence="1" id="KW-0456">Lyase</keyword>
<evidence type="ECO:0000313" key="3">
    <source>
        <dbReference type="EMBL" id="SUM45530.1"/>
    </source>
</evidence>
<dbReference type="AlphaFoldDB" id="A0A380G5A7"/>
<dbReference type="InterPro" id="IPR032466">
    <property type="entry name" value="Metal_Hydrolase"/>
</dbReference>
<evidence type="ECO:0000259" key="2">
    <source>
        <dbReference type="Pfam" id="PF04909"/>
    </source>
</evidence>
<evidence type="ECO:0000313" key="4">
    <source>
        <dbReference type="Proteomes" id="UP000255549"/>
    </source>
</evidence>
<dbReference type="STRING" id="1141106.GCA_000308095_00941"/>
<dbReference type="RefSeq" id="WP_019168818.1">
    <property type="nucleotide sequence ID" value="NZ_CAIB01000176.1"/>
</dbReference>
<dbReference type="GO" id="GO:0019748">
    <property type="term" value="P:secondary metabolic process"/>
    <property type="evidence" value="ECO:0007669"/>
    <property type="project" value="TreeGrafter"/>
</dbReference>
<dbReference type="PANTHER" id="PTHR21240:SF30">
    <property type="entry name" value="AMIDOHYDROLASE-RELATED DOMAIN-CONTAINING PROTEIN-RELATED"/>
    <property type="match status" value="1"/>
</dbReference>
<dbReference type="InterPro" id="IPR006680">
    <property type="entry name" value="Amidohydro-rel"/>
</dbReference>
<reference evidence="3 4" key="1">
    <citation type="submission" date="2018-06" db="EMBL/GenBank/DDBJ databases">
        <authorList>
            <consortium name="Pathogen Informatics"/>
            <person name="Doyle S."/>
        </authorList>
    </citation>
    <scope>NUCLEOTIDE SEQUENCE [LARGE SCALE GENOMIC DNA]</scope>
    <source>
        <strain evidence="4">NCTC 11048</strain>
    </source>
</reference>
<dbReference type="GO" id="GO:0016831">
    <property type="term" value="F:carboxy-lyase activity"/>
    <property type="evidence" value="ECO:0007669"/>
    <property type="project" value="InterPro"/>
</dbReference>
<keyword evidence="3" id="KW-0378">Hydrolase</keyword>
<dbReference type="SUPFAM" id="SSF51556">
    <property type="entry name" value="Metallo-dependent hydrolases"/>
    <property type="match status" value="1"/>
</dbReference>
<accession>A0A380G5A7</accession>
<dbReference type="EMBL" id="UHDP01000003">
    <property type="protein sequence ID" value="SUM45530.1"/>
    <property type="molecule type" value="Genomic_DNA"/>
</dbReference>
<dbReference type="OrthoDB" id="9777673at2"/>
<protein>
    <submittedName>
        <fullName evidence="3">Amidohydrolase</fullName>
    </submittedName>
</protein>
<dbReference type="PANTHER" id="PTHR21240">
    <property type="entry name" value="2-AMINO-3-CARBOXYLMUCONATE-6-SEMIALDEHYDE DECARBOXYLASE"/>
    <property type="match status" value="1"/>
</dbReference>